<organism evidence="10 11">
    <name type="scientific">Fasciola gigantica</name>
    <name type="common">Giant liver fluke</name>
    <dbReference type="NCBI Taxonomy" id="46835"/>
    <lineage>
        <taxon>Eukaryota</taxon>
        <taxon>Metazoa</taxon>
        <taxon>Spiralia</taxon>
        <taxon>Lophotrochozoa</taxon>
        <taxon>Platyhelminthes</taxon>
        <taxon>Trematoda</taxon>
        <taxon>Digenea</taxon>
        <taxon>Plagiorchiida</taxon>
        <taxon>Echinostomata</taxon>
        <taxon>Echinostomatoidea</taxon>
        <taxon>Fasciolidae</taxon>
        <taxon>Fasciola</taxon>
    </lineage>
</organism>
<evidence type="ECO:0000256" key="6">
    <source>
        <dbReference type="ARBA" id="ARBA00023069"/>
    </source>
</evidence>
<dbReference type="InterPro" id="IPR011990">
    <property type="entry name" value="TPR-like_helical_dom_sf"/>
</dbReference>
<dbReference type="PANTHER" id="PTHR20931:SF0">
    <property type="entry name" value="TETRATRICOPEPTIDE REPEAT PROTEIN 30"/>
    <property type="match status" value="1"/>
</dbReference>
<sequence length="124" mass="14346">MAVQIENQKYRERLIKLQAAIRYGEGDLSGSRNLVEQNLSEDPESIVNLGCLLYREGNYEQACQHFQQAMQTLGFQPTIAYNIALCYYQTKQYAQSLKYIADVIEYLEILNGPSYSDKYQQDDL</sequence>
<evidence type="ECO:0000256" key="4">
    <source>
        <dbReference type="ARBA" id="ARBA00022794"/>
    </source>
</evidence>
<evidence type="ECO:0000256" key="7">
    <source>
        <dbReference type="ARBA" id="ARBA00023273"/>
    </source>
</evidence>
<dbReference type="Proteomes" id="UP000316759">
    <property type="component" value="Unassembled WGS sequence"/>
</dbReference>
<keyword evidence="7 9" id="KW-0966">Cell projection</keyword>
<comment type="similarity">
    <text evidence="2 9">Belongs to the TTC30/dfy-1/fleer family.</text>
</comment>
<dbReference type="Gene3D" id="1.25.40.10">
    <property type="entry name" value="Tetratricopeptide repeat domain"/>
    <property type="match status" value="1"/>
</dbReference>
<dbReference type="PROSITE" id="PS50005">
    <property type="entry name" value="TPR"/>
    <property type="match status" value="1"/>
</dbReference>
<evidence type="ECO:0000313" key="11">
    <source>
        <dbReference type="Proteomes" id="UP000316759"/>
    </source>
</evidence>
<dbReference type="SMART" id="SM00028">
    <property type="entry name" value="TPR"/>
    <property type="match status" value="2"/>
</dbReference>
<dbReference type="STRING" id="46835.A0A504YME7"/>
<evidence type="ECO:0000256" key="8">
    <source>
        <dbReference type="PROSITE-ProRule" id="PRU00339"/>
    </source>
</evidence>
<comment type="function">
    <text evidence="9">Required for polyglutamylation of axonemal tubulin. Plays a role in anterograde intraflagellar transport (IFT), the process by which cilia precursors are transported from the base of the cilium to the site of their incorporation at the tip.</text>
</comment>
<evidence type="ECO:0000256" key="1">
    <source>
        <dbReference type="ARBA" id="ARBA00004138"/>
    </source>
</evidence>
<dbReference type="SUPFAM" id="SSF48452">
    <property type="entry name" value="TPR-like"/>
    <property type="match status" value="1"/>
</dbReference>
<dbReference type="GO" id="GO:0030992">
    <property type="term" value="C:intraciliary transport particle B"/>
    <property type="evidence" value="ECO:0007669"/>
    <property type="project" value="TreeGrafter"/>
</dbReference>
<dbReference type="InterPro" id="IPR039941">
    <property type="entry name" value="TT30"/>
</dbReference>
<dbReference type="GO" id="GO:0120170">
    <property type="term" value="F:intraciliary transport particle B binding"/>
    <property type="evidence" value="ECO:0007669"/>
    <property type="project" value="TreeGrafter"/>
</dbReference>
<dbReference type="GO" id="GO:0042073">
    <property type="term" value="P:intraciliary transport"/>
    <property type="evidence" value="ECO:0007669"/>
    <property type="project" value="UniProtKB-UniRule"/>
</dbReference>
<gene>
    <name evidence="10" type="ORF">FGIG_04841</name>
</gene>
<proteinExistence type="inferred from homology"/>
<name>A0A504YME7_FASGI</name>
<evidence type="ECO:0000256" key="3">
    <source>
        <dbReference type="ARBA" id="ARBA00022737"/>
    </source>
</evidence>
<evidence type="ECO:0000256" key="9">
    <source>
        <dbReference type="RuleBase" id="RU367070"/>
    </source>
</evidence>
<keyword evidence="3" id="KW-0677">Repeat</keyword>
<comment type="subcellular location">
    <subcellularLocation>
        <location evidence="1 9">Cell projection</location>
        <location evidence="1 9">Cilium</location>
    </subcellularLocation>
</comment>
<keyword evidence="11" id="KW-1185">Reference proteome</keyword>
<dbReference type="Pfam" id="PF12895">
    <property type="entry name" value="ANAPC3"/>
    <property type="match status" value="1"/>
</dbReference>
<evidence type="ECO:0000256" key="2">
    <source>
        <dbReference type="ARBA" id="ARBA00009522"/>
    </source>
</evidence>
<accession>A0A504YME7</accession>
<dbReference type="OrthoDB" id="6256432at2759"/>
<dbReference type="AlphaFoldDB" id="A0A504YME7"/>
<keyword evidence="6 9" id="KW-0969">Cilium</keyword>
<comment type="caution">
    <text evidence="10">The sequence shown here is derived from an EMBL/GenBank/DDBJ whole genome shotgun (WGS) entry which is preliminary data.</text>
</comment>
<keyword evidence="5 8" id="KW-0802">TPR repeat</keyword>
<feature type="repeat" description="TPR" evidence="8">
    <location>
        <begin position="43"/>
        <end position="76"/>
    </location>
</feature>
<evidence type="ECO:0000256" key="5">
    <source>
        <dbReference type="ARBA" id="ARBA00022803"/>
    </source>
</evidence>
<dbReference type="PANTHER" id="PTHR20931">
    <property type="entry name" value="TETRATRICOPEPTIDE REPEAT PROTEIN 30"/>
    <property type="match status" value="1"/>
</dbReference>
<protein>
    <recommendedName>
        <fullName evidence="9">Tetratricopeptide repeat protein 30</fullName>
    </recommendedName>
</protein>
<dbReference type="EMBL" id="SUNJ01007993">
    <property type="protein sequence ID" value="TPP61581.1"/>
    <property type="molecule type" value="Genomic_DNA"/>
</dbReference>
<keyword evidence="4 9" id="KW-0970">Cilium biogenesis/degradation</keyword>
<evidence type="ECO:0000313" key="10">
    <source>
        <dbReference type="EMBL" id="TPP61581.1"/>
    </source>
</evidence>
<dbReference type="InterPro" id="IPR019734">
    <property type="entry name" value="TPR_rpt"/>
</dbReference>
<dbReference type="GO" id="GO:0005879">
    <property type="term" value="C:axonemal microtubule"/>
    <property type="evidence" value="ECO:0007669"/>
    <property type="project" value="UniProtKB-UniRule"/>
</dbReference>
<reference evidence="10 11" key="1">
    <citation type="submission" date="2019-04" db="EMBL/GenBank/DDBJ databases">
        <title>Annotation for the trematode Fasciola gigantica.</title>
        <authorList>
            <person name="Choi Y.-J."/>
        </authorList>
    </citation>
    <scope>NUCLEOTIDE SEQUENCE [LARGE SCALE GENOMIC DNA]</scope>
    <source>
        <strain evidence="10">Uganda_cow_1</strain>
    </source>
</reference>